<proteinExistence type="predicted"/>
<keyword evidence="2" id="KW-1185">Reference proteome</keyword>
<reference evidence="1" key="1">
    <citation type="journal article" date="2021" name="Nat. Commun.">
        <title>Genetic determinants of endophytism in the Arabidopsis root mycobiome.</title>
        <authorList>
            <person name="Mesny F."/>
            <person name="Miyauchi S."/>
            <person name="Thiergart T."/>
            <person name="Pickel B."/>
            <person name="Atanasova L."/>
            <person name="Karlsson M."/>
            <person name="Huettel B."/>
            <person name="Barry K.W."/>
            <person name="Haridas S."/>
            <person name="Chen C."/>
            <person name="Bauer D."/>
            <person name="Andreopoulos W."/>
            <person name="Pangilinan J."/>
            <person name="LaButti K."/>
            <person name="Riley R."/>
            <person name="Lipzen A."/>
            <person name="Clum A."/>
            <person name="Drula E."/>
            <person name="Henrissat B."/>
            <person name="Kohler A."/>
            <person name="Grigoriev I.V."/>
            <person name="Martin F.M."/>
            <person name="Hacquard S."/>
        </authorList>
    </citation>
    <scope>NUCLEOTIDE SEQUENCE</scope>
    <source>
        <strain evidence="1">MPI-SDFR-AT-0073</strain>
    </source>
</reference>
<sequence>MFDSYPRTICDYISSLTHSSTNLLCTWLCHQTSSTCRHESQMKSHISSRTLFLVHQMILQQ</sequence>
<dbReference type="EMBL" id="JAGPXC010000001">
    <property type="protein sequence ID" value="KAH6659225.1"/>
    <property type="molecule type" value="Genomic_DNA"/>
</dbReference>
<dbReference type="RefSeq" id="XP_045963356.1">
    <property type="nucleotide sequence ID" value="XM_046101222.1"/>
</dbReference>
<name>A0A9P9A3G7_9PEZI</name>
<gene>
    <name evidence="1" type="ORF">BKA67DRAFT_543891</name>
</gene>
<organism evidence="1 2">
    <name type="scientific">Truncatella angustata</name>
    <dbReference type="NCBI Taxonomy" id="152316"/>
    <lineage>
        <taxon>Eukaryota</taxon>
        <taxon>Fungi</taxon>
        <taxon>Dikarya</taxon>
        <taxon>Ascomycota</taxon>
        <taxon>Pezizomycotina</taxon>
        <taxon>Sordariomycetes</taxon>
        <taxon>Xylariomycetidae</taxon>
        <taxon>Amphisphaeriales</taxon>
        <taxon>Sporocadaceae</taxon>
        <taxon>Truncatella</taxon>
    </lineage>
</organism>
<evidence type="ECO:0000313" key="2">
    <source>
        <dbReference type="Proteomes" id="UP000758603"/>
    </source>
</evidence>
<protein>
    <submittedName>
        <fullName evidence="1">Uncharacterized protein</fullName>
    </submittedName>
</protein>
<evidence type="ECO:0000313" key="1">
    <source>
        <dbReference type="EMBL" id="KAH6659225.1"/>
    </source>
</evidence>
<dbReference type="AlphaFoldDB" id="A0A9P9A3G7"/>
<dbReference type="GeneID" id="70130114"/>
<comment type="caution">
    <text evidence="1">The sequence shown here is derived from an EMBL/GenBank/DDBJ whole genome shotgun (WGS) entry which is preliminary data.</text>
</comment>
<dbReference type="Proteomes" id="UP000758603">
    <property type="component" value="Unassembled WGS sequence"/>
</dbReference>
<accession>A0A9P9A3G7</accession>